<name>A0A1H9QDX3_9LACT</name>
<evidence type="ECO:0000256" key="11">
    <source>
        <dbReference type="SAM" id="Phobius"/>
    </source>
</evidence>
<evidence type="ECO:0000256" key="2">
    <source>
        <dbReference type="ARBA" id="ARBA00008338"/>
    </source>
</evidence>
<gene>
    <name evidence="12" type="ORF">SAMN04488559_1025</name>
</gene>
<dbReference type="RefSeq" id="WP_092649709.1">
    <property type="nucleotide sequence ID" value="NZ_FOHA01000002.1"/>
</dbReference>
<evidence type="ECO:0000256" key="1">
    <source>
        <dbReference type="ARBA" id="ARBA00004651"/>
    </source>
</evidence>
<dbReference type="PANTHER" id="PTHR43077:SF10">
    <property type="entry name" value="TRANSPORT PERMEASE PROTEIN"/>
    <property type="match status" value="1"/>
</dbReference>
<keyword evidence="4" id="KW-1003">Cell membrane</keyword>
<keyword evidence="13" id="KW-1185">Reference proteome</keyword>
<feature type="transmembrane region" description="Helical" evidence="11">
    <location>
        <begin position="880"/>
        <end position="903"/>
    </location>
</feature>
<dbReference type="STRING" id="142588.SAMN04488559_1025"/>
<evidence type="ECO:0000256" key="3">
    <source>
        <dbReference type="ARBA" id="ARBA00020819"/>
    </source>
</evidence>
<comment type="subunit">
    <text evidence="9">Homodimer. Interacts with EssB.</text>
</comment>
<dbReference type="InterPro" id="IPR023838">
    <property type="entry name" value="T7SS_EsaA"/>
</dbReference>
<evidence type="ECO:0000313" key="13">
    <source>
        <dbReference type="Proteomes" id="UP000198948"/>
    </source>
</evidence>
<evidence type="ECO:0000256" key="4">
    <source>
        <dbReference type="ARBA" id="ARBA00022475"/>
    </source>
</evidence>
<evidence type="ECO:0000256" key="7">
    <source>
        <dbReference type="ARBA" id="ARBA00023026"/>
    </source>
</evidence>
<evidence type="ECO:0000256" key="5">
    <source>
        <dbReference type="ARBA" id="ARBA00022692"/>
    </source>
</evidence>
<dbReference type="GO" id="GO:0005886">
    <property type="term" value="C:plasma membrane"/>
    <property type="evidence" value="ECO:0007669"/>
    <property type="project" value="UniProtKB-SubCell"/>
</dbReference>
<dbReference type="AlphaFoldDB" id="A0A1H9QDX3"/>
<feature type="transmembrane region" description="Helical" evidence="11">
    <location>
        <begin position="983"/>
        <end position="999"/>
    </location>
</feature>
<keyword evidence="6 11" id="KW-1133">Transmembrane helix</keyword>
<keyword evidence="7" id="KW-0843">Virulence</keyword>
<comment type="subcellular location">
    <subcellularLocation>
        <location evidence="1">Cell membrane</location>
        <topology evidence="1">Multi-pass membrane protein</topology>
    </subcellularLocation>
</comment>
<keyword evidence="5 11" id="KW-0812">Transmembrane</keyword>
<evidence type="ECO:0000313" key="12">
    <source>
        <dbReference type="EMBL" id="SER58375.1"/>
    </source>
</evidence>
<feature type="transmembrane region" description="Helical" evidence="11">
    <location>
        <begin position="957"/>
        <end position="976"/>
    </location>
</feature>
<dbReference type="InterPro" id="IPR051328">
    <property type="entry name" value="T7SS_ABC-Transporter"/>
</dbReference>
<evidence type="ECO:0000256" key="10">
    <source>
        <dbReference type="SAM" id="Coils"/>
    </source>
</evidence>
<protein>
    <recommendedName>
        <fullName evidence="3">Type VII secretion system accessory factor EsaA</fullName>
    </recommendedName>
</protein>
<accession>A0A1H9QDX3</accession>
<reference evidence="12 13" key="1">
    <citation type="submission" date="2016-10" db="EMBL/GenBank/DDBJ databases">
        <authorList>
            <person name="de Groot N.N."/>
        </authorList>
    </citation>
    <scope>NUCLEOTIDE SEQUENCE [LARGE SCALE GENOMIC DNA]</scope>
    <source>
        <strain evidence="12 13">DSM 13760</strain>
    </source>
</reference>
<evidence type="ECO:0000256" key="9">
    <source>
        <dbReference type="ARBA" id="ARBA00046722"/>
    </source>
</evidence>
<feature type="coiled-coil region" evidence="10">
    <location>
        <begin position="313"/>
        <end position="348"/>
    </location>
</feature>
<feature type="transmembrane region" description="Helical" evidence="11">
    <location>
        <begin position="1042"/>
        <end position="1062"/>
    </location>
</feature>
<feature type="transmembrane region" description="Helical" evidence="11">
    <location>
        <begin position="924"/>
        <end position="945"/>
    </location>
</feature>
<dbReference type="Proteomes" id="UP000198948">
    <property type="component" value="Unassembled WGS sequence"/>
</dbReference>
<proteinExistence type="inferred from homology"/>
<dbReference type="EMBL" id="FOHA01000002">
    <property type="protein sequence ID" value="SER58375.1"/>
    <property type="molecule type" value="Genomic_DNA"/>
</dbReference>
<evidence type="ECO:0000256" key="6">
    <source>
        <dbReference type="ARBA" id="ARBA00022989"/>
    </source>
</evidence>
<dbReference type="NCBIfam" id="TIGR03929">
    <property type="entry name" value="T7_esaA_Nterm"/>
    <property type="match status" value="1"/>
</dbReference>
<sequence>MKKKLIVAAMLLVLAVTLGSGLTYLGLGQNNQSEQQSQEVDKMTIAIVNEDAGVTFGEKDYNIGAGYIKKIEQDKTQNWYVVSRGVAESGLNNNSYNLMIVIPSDFSQRVFAINEVAPEKATIRYKINANGNKDVEIESSKLAKQIISELDKDLIDVYFATIVDNLYTAQKNVEILVGNNKESISTYKDKVHQPVSGYTNQFDVAKKSADTSTDGMNSMKDTLHSYLDSYSNYQESQQKFQDGQTKFTEKQQENKLQYDLVMENIKEVNAQFQGEDTEALYASLLAVNQQLSKEFTDEDFMFKNQIEQMQAYTENVQTTIENERINIEALLENDSETLKEQIKTLLEEKYTNHAGKPIGELTIEDFLRNQGAQINLSERLQALQNIEANHLDLSYQALMNLPFQSLEVLENEQSLSVATKQELMEMLETLQHYYPSYPENTSGGTIVSQIPDPAINETYQAIVASGQALTFELPFRILPKNLTLYEPESRLRIILPANQPVQITNIIFNDAQEISDPVWLQKMSEMNGVTLEELTALIGPFQASTKIVIRYQIANQLALNENSEITIQWHLVKTGVPVEVETLDPIKLAIPDHLKQYAEAKTTYQERELRLIEAYQNNLKLVKELFGDYPADEPEPYYIEKEDETTGSTYFVSLKPKMSSQFYQSLKDQKIYESMSDLMLTPLKASFEDYQMKYNNYTEAALAMEIASIDLTNRMEEVVNNTLLLDEEVQNQFDNLAAWRKELATIERDEQKTVSLTEGEHQTMLSMSDSMKGLLLQSESLKKNAEMNIEAADRILKIFSEFNQKADDILVSGQTLTKNTDKLMTHFADEVTNNEDFSAVFNQVLANSQKDGVINDDLVKFLSSPVKGDDQGRIASGDTYYPYLIVIVLAITAIFTGIVLNTATFQEKAQNVFKGAEPLVIRNLFTTSMAFSFGLVEGVIISFFSTNLPGITPQMELGWMLRILLLQILFVLLATYLMRQLQVVGLFINLSIFTMYIFLTDAVGKVLDSTSSLDKLRTALPLYQGEQLLNNYLTIGNEQWDLIFIFLFMSVALLILNLVVWTPTKKITTKKREEAVE</sequence>
<keyword evidence="8 11" id="KW-0472">Membrane</keyword>
<keyword evidence="10" id="KW-0175">Coiled coil</keyword>
<dbReference type="OrthoDB" id="4974788at2"/>
<comment type="similarity">
    <text evidence="2">Belongs to the EsaA family.</text>
</comment>
<organism evidence="12 13">
    <name type="scientific">Isobaculum melis</name>
    <dbReference type="NCBI Taxonomy" id="142588"/>
    <lineage>
        <taxon>Bacteria</taxon>
        <taxon>Bacillati</taxon>
        <taxon>Bacillota</taxon>
        <taxon>Bacilli</taxon>
        <taxon>Lactobacillales</taxon>
        <taxon>Carnobacteriaceae</taxon>
        <taxon>Isobaculum</taxon>
    </lineage>
</organism>
<dbReference type="PANTHER" id="PTHR43077">
    <property type="entry name" value="TRANSPORT PERMEASE YVFS-RELATED"/>
    <property type="match status" value="1"/>
</dbReference>
<evidence type="ECO:0000256" key="8">
    <source>
        <dbReference type="ARBA" id="ARBA00023136"/>
    </source>
</evidence>